<evidence type="ECO:0000256" key="7">
    <source>
        <dbReference type="SAM" id="Phobius"/>
    </source>
</evidence>
<dbReference type="OrthoDB" id="4312at2759"/>
<feature type="transmembrane region" description="Helical" evidence="7">
    <location>
        <begin position="454"/>
        <end position="475"/>
    </location>
</feature>
<evidence type="ECO:0000256" key="2">
    <source>
        <dbReference type="ARBA" id="ARBA00022475"/>
    </source>
</evidence>
<keyword evidence="2" id="KW-1003">Cell membrane</keyword>
<dbReference type="PANTHER" id="PTHR42920">
    <property type="entry name" value="OS03G0707200 PROTEIN-RELATED"/>
    <property type="match status" value="1"/>
</dbReference>
<dbReference type="InterPro" id="IPR000620">
    <property type="entry name" value="EamA_dom"/>
</dbReference>
<evidence type="ECO:0000256" key="4">
    <source>
        <dbReference type="ARBA" id="ARBA00022989"/>
    </source>
</evidence>
<dbReference type="Pfam" id="PF00892">
    <property type="entry name" value="EamA"/>
    <property type="match status" value="1"/>
</dbReference>
<evidence type="ECO:0000313" key="10">
    <source>
        <dbReference type="Proteomes" id="UP000007014"/>
    </source>
</evidence>
<reference evidence="9 10" key="2">
    <citation type="journal article" date="2007" name="BMC Biol.">
        <title>A 100%-complete sequence reveals unusually simple genomic features in the hot-spring red alga Cyanidioschyzon merolae.</title>
        <authorList>
            <person name="Nozaki H."/>
            <person name="Takano H."/>
            <person name="Misumi O."/>
            <person name="Terasawa K."/>
            <person name="Matsuzaki M."/>
            <person name="Maruyama S."/>
            <person name="Nishida K."/>
            <person name="Yagisawa F."/>
            <person name="Yoshida Y."/>
            <person name="Fujiwara T."/>
            <person name="Takio S."/>
            <person name="Tamura K."/>
            <person name="Chung S.J."/>
            <person name="Nakamura S."/>
            <person name="Kuroiwa H."/>
            <person name="Tanaka K."/>
            <person name="Sato N."/>
            <person name="Kuroiwa T."/>
        </authorList>
    </citation>
    <scope>NUCLEOTIDE SEQUENCE [LARGE SCALE GENOMIC DNA]</scope>
    <source>
        <strain evidence="9 10">10D</strain>
    </source>
</reference>
<dbReference type="InterPro" id="IPR037185">
    <property type="entry name" value="EmrE-like"/>
</dbReference>
<dbReference type="Gramene" id="CMT050CT">
    <property type="protein sequence ID" value="CMT050CT"/>
    <property type="gene ID" value="CMT050C"/>
</dbReference>
<organism evidence="9 10">
    <name type="scientific">Cyanidioschyzon merolae (strain NIES-3377 / 10D)</name>
    <name type="common">Unicellular red alga</name>
    <dbReference type="NCBI Taxonomy" id="280699"/>
    <lineage>
        <taxon>Eukaryota</taxon>
        <taxon>Rhodophyta</taxon>
        <taxon>Bangiophyceae</taxon>
        <taxon>Cyanidiales</taxon>
        <taxon>Cyanidiaceae</taxon>
        <taxon>Cyanidioschyzon</taxon>
    </lineage>
</organism>
<evidence type="ECO:0000256" key="3">
    <source>
        <dbReference type="ARBA" id="ARBA00022692"/>
    </source>
</evidence>
<keyword evidence="5 7" id="KW-0472">Membrane</keyword>
<evidence type="ECO:0000256" key="1">
    <source>
        <dbReference type="ARBA" id="ARBA00004651"/>
    </source>
</evidence>
<dbReference type="AlphaFoldDB" id="M1V7G4"/>
<evidence type="ECO:0000259" key="8">
    <source>
        <dbReference type="Pfam" id="PF00892"/>
    </source>
</evidence>
<proteinExistence type="predicted"/>
<keyword evidence="10" id="KW-1185">Reference proteome</keyword>
<sequence length="494" mass="53793">MFLEAELTWALGDLPLCAAAGAPRSTLALRRCAVPLTVLEAGRRFRRPTRTGFWVRKIRSQNQSDPQQEQDRILVSRKQQPSRQPHVNKPAAADTTGSTGAVTVLPGLQVPGRALYYFIAFLWGSFSPAVRELYTLKHPPPPALFNTARLLLSSATFWPVWRTQWLVLQQRLRRARTNSTPVDDDYGNADGADMTAANGYGGEGGRLGAQLSPRELASTLTALFWSDTYRWFRGGLELGLYVFLGNVAQVIGLEYTPAARAAFLVQLQTVFIPLLSDFFARIGFLEPGSSQLNSQTLITSGMAFLGVFLLSQDKTSTVPSNWLGDSLEVLAAFTFSVYVLRLDRYARAITDTTPLAATKILVQTVCSLGWAVFSSQSNGHVHAGAELPPLSWYDALVTVGVVAWTGLLVSAFSAYVQPQCQKRVSASETGVILATQPLFAAALSVLFLGERLGWKGALGGLVILLSTVVSSFLNAPQQPRSKLQKHDADSKTNS</sequence>
<dbReference type="GeneID" id="16998240"/>
<feature type="transmembrane region" description="Helical" evidence="7">
    <location>
        <begin position="393"/>
        <end position="416"/>
    </location>
</feature>
<dbReference type="PANTHER" id="PTHR42920:SF5">
    <property type="entry name" value="EAMA DOMAIN-CONTAINING PROTEIN"/>
    <property type="match status" value="1"/>
</dbReference>
<dbReference type="HOGENOM" id="CLU_033863_22_1_1"/>
<dbReference type="RefSeq" id="XP_005539111.1">
    <property type="nucleotide sequence ID" value="XM_005539054.1"/>
</dbReference>
<keyword evidence="4 7" id="KW-1133">Transmembrane helix</keyword>
<dbReference type="GO" id="GO:0005886">
    <property type="term" value="C:plasma membrane"/>
    <property type="evidence" value="ECO:0007669"/>
    <property type="project" value="UniProtKB-SubCell"/>
</dbReference>
<feature type="domain" description="EamA" evidence="8">
    <location>
        <begin position="323"/>
        <end position="471"/>
    </location>
</feature>
<name>M1V7G4_CYAM1</name>
<evidence type="ECO:0000313" key="9">
    <source>
        <dbReference type="EMBL" id="BAM83075.1"/>
    </source>
</evidence>
<dbReference type="Proteomes" id="UP000007014">
    <property type="component" value="Chromosome 20"/>
</dbReference>
<dbReference type="EMBL" id="AP006502">
    <property type="protein sequence ID" value="BAM83075.1"/>
    <property type="molecule type" value="Genomic_DNA"/>
</dbReference>
<comment type="subcellular location">
    <subcellularLocation>
        <location evidence="1">Cell membrane</location>
        <topology evidence="1">Multi-pass membrane protein</topology>
    </subcellularLocation>
</comment>
<reference evidence="9 10" key="1">
    <citation type="journal article" date="2004" name="Nature">
        <title>Genome sequence of the ultrasmall unicellular red alga Cyanidioschyzon merolae 10D.</title>
        <authorList>
            <person name="Matsuzaki M."/>
            <person name="Misumi O."/>
            <person name="Shin-i T."/>
            <person name="Maruyama S."/>
            <person name="Takahara M."/>
            <person name="Miyagishima S."/>
            <person name="Mori T."/>
            <person name="Nishida K."/>
            <person name="Yagisawa F."/>
            <person name="Nishida K."/>
            <person name="Yoshida Y."/>
            <person name="Nishimura Y."/>
            <person name="Nakao S."/>
            <person name="Kobayashi T."/>
            <person name="Momoyama Y."/>
            <person name="Higashiyama T."/>
            <person name="Minoda A."/>
            <person name="Sano M."/>
            <person name="Nomoto H."/>
            <person name="Oishi K."/>
            <person name="Hayashi H."/>
            <person name="Ohta F."/>
            <person name="Nishizaka S."/>
            <person name="Haga S."/>
            <person name="Miura S."/>
            <person name="Morishita T."/>
            <person name="Kabeya Y."/>
            <person name="Terasawa K."/>
            <person name="Suzuki Y."/>
            <person name="Ishii Y."/>
            <person name="Asakawa S."/>
            <person name="Takano H."/>
            <person name="Ohta N."/>
            <person name="Kuroiwa H."/>
            <person name="Tanaka K."/>
            <person name="Shimizu N."/>
            <person name="Sugano S."/>
            <person name="Sato N."/>
            <person name="Nozaki H."/>
            <person name="Ogasawara N."/>
            <person name="Kohara Y."/>
            <person name="Kuroiwa T."/>
        </authorList>
    </citation>
    <scope>NUCLEOTIDE SEQUENCE [LARGE SCALE GENOMIC DNA]</scope>
    <source>
        <strain evidence="9 10">10D</strain>
    </source>
</reference>
<gene>
    <name evidence="9" type="ORF">CYME_CMT050C</name>
</gene>
<evidence type="ECO:0000256" key="6">
    <source>
        <dbReference type="SAM" id="MobiDB-lite"/>
    </source>
</evidence>
<dbReference type="InterPro" id="IPR051258">
    <property type="entry name" value="Diverse_Substrate_Transporter"/>
</dbReference>
<feature type="region of interest" description="Disordered" evidence="6">
    <location>
        <begin position="76"/>
        <end position="98"/>
    </location>
</feature>
<evidence type="ECO:0000256" key="5">
    <source>
        <dbReference type="ARBA" id="ARBA00023136"/>
    </source>
</evidence>
<dbReference type="OMA" id="ARTWIAC"/>
<dbReference type="eggNOG" id="ENOG502S2UV">
    <property type="taxonomic scope" value="Eukaryota"/>
</dbReference>
<feature type="transmembrane region" description="Helical" evidence="7">
    <location>
        <begin position="428"/>
        <end position="448"/>
    </location>
</feature>
<accession>M1V7G4</accession>
<keyword evidence="3 7" id="KW-0812">Transmembrane</keyword>
<protein>
    <recommendedName>
        <fullName evidence="8">EamA domain-containing protein</fullName>
    </recommendedName>
</protein>
<dbReference type="TCDB" id="2.A.7.3.51">
    <property type="family name" value="the drug/metabolite transporter (dmt) superfamily"/>
</dbReference>
<dbReference type="SUPFAM" id="SSF103481">
    <property type="entry name" value="Multidrug resistance efflux transporter EmrE"/>
    <property type="match status" value="2"/>
</dbReference>
<dbReference type="KEGG" id="cme:CYME_CMT050C"/>